<keyword evidence="2" id="KW-1133">Transmembrane helix</keyword>
<reference evidence="3" key="2">
    <citation type="journal article" date="2022" name="Proc. Natl. Acad. Sci. U.S.A.">
        <title>Diploid-dominant life cycles characterize the early evolution of Fungi.</title>
        <authorList>
            <person name="Amses K.R."/>
            <person name="Simmons D.R."/>
            <person name="Longcore J.E."/>
            <person name="Mondo S.J."/>
            <person name="Seto K."/>
            <person name="Jeronimo G.H."/>
            <person name="Bonds A.E."/>
            <person name="Quandt C.A."/>
            <person name="Davis W.J."/>
            <person name="Chang Y."/>
            <person name="Federici B.A."/>
            <person name="Kuo A."/>
            <person name="LaButti K."/>
            <person name="Pangilinan J."/>
            <person name="Andreopoulos W."/>
            <person name="Tritt A."/>
            <person name="Riley R."/>
            <person name="Hundley H."/>
            <person name="Johnson J."/>
            <person name="Lipzen A."/>
            <person name="Barry K."/>
            <person name="Lang B.F."/>
            <person name="Cuomo C.A."/>
            <person name="Buchler N.E."/>
            <person name="Grigoriev I.V."/>
            <person name="Spatafora J.W."/>
            <person name="Stajich J.E."/>
            <person name="James T.Y."/>
        </authorList>
    </citation>
    <scope>NUCLEOTIDE SEQUENCE</scope>
    <source>
        <strain evidence="3">AG</strain>
    </source>
</reference>
<dbReference type="Proteomes" id="UP001206595">
    <property type="component" value="Unassembled WGS sequence"/>
</dbReference>
<name>A0AAD5HD56_UMBRA</name>
<organism evidence="3 4">
    <name type="scientific">Umbelopsis ramanniana AG</name>
    <dbReference type="NCBI Taxonomy" id="1314678"/>
    <lineage>
        <taxon>Eukaryota</taxon>
        <taxon>Fungi</taxon>
        <taxon>Fungi incertae sedis</taxon>
        <taxon>Mucoromycota</taxon>
        <taxon>Mucoromycotina</taxon>
        <taxon>Umbelopsidomycetes</taxon>
        <taxon>Umbelopsidales</taxon>
        <taxon>Umbelopsidaceae</taxon>
        <taxon>Umbelopsis</taxon>
    </lineage>
</organism>
<feature type="region of interest" description="Disordered" evidence="1">
    <location>
        <begin position="1"/>
        <end position="30"/>
    </location>
</feature>
<feature type="region of interest" description="Disordered" evidence="1">
    <location>
        <begin position="71"/>
        <end position="97"/>
    </location>
</feature>
<gene>
    <name evidence="3" type="ORF">K450DRAFT_199150</name>
</gene>
<dbReference type="RefSeq" id="XP_051444816.1">
    <property type="nucleotide sequence ID" value="XM_051584590.1"/>
</dbReference>
<keyword evidence="2" id="KW-0812">Transmembrane</keyword>
<evidence type="ECO:0000256" key="1">
    <source>
        <dbReference type="SAM" id="MobiDB-lite"/>
    </source>
</evidence>
<dbReference type="AlphaFoldDB" id="A0AAD5HD56"/>
<evidence type="ECO:0000256" key="2">
    <source>
        <dbReference type="SAM" id="Phobius"/>
    </source>
</evidence>
<feature type="transmembrane region" description="Helical" evidence="2">
    <location>
        <begin position="48"/>
        <end position="68"/>
    </location>
</feature>
<proteinExistence type="predicted"/>
<evidence type="ECO:0000313" key="4">
    <source>
        <dbReference type="Proteomes" id="UP001206595"/>
    </source>
</evidence>
<feature type="compositionally biased region" description="Pro residues" evidence="1">
    <location>
        <begin position="76"/>
        <end position="90"/>
    </location>
</feature>
<keyword evidence="2" id="KW-0472">Membrane</keyword>
<evidence type="ECO:0000313" key="3">
    <source>
        <dbReference type="EMBL" id="KAI8579812.1"/>
    </source>
</evidence>
<keyword evidence="4" id="KW-1185">Reference proteome</keyword>
<comment type="caution">
    <text evidence="3">The sequence shown here is derived from an EMBL/GenBank/DDBJ whole genome shotgun (WGS) entry which is preliminary data.</text>
</comment>
<dbReference type="GeneID" id="75909940"/>
<evidence type="ECO:0008006" key="5">
    <source>
        <dbReference type="Google" id="ProtNLM"/>
    </source>
</evidence>
<reference evidence="3" key="1">
    <citation type="submission" date="2021-06" db="EMBL/GenBank/DDBJ databases">
        <authorList>
            <consortium name="DOE Joint Genome Institute"/>
            <person name="Mondo S.J."/>
            <person name="Amses K.R."/>
            <person name="Simmons D.R."/>
            <person name="Longcore J.E."/>
            <person name="Seto K."/>
            <person name="Alves G.H."/>
            <person name="Bonds A.E."/>
            <person name="Quandt C.A."/>
            <person name="Davis W.J."/>
            <person name="Chang Y."/>
            <person name="Letcher P.M."/>
            <person name="Powell M.J."/>
            <person name="Kuo A."/>
            <person name="Labutti K."/>
            <person name="Pangilinan J."/>
            <person name="Andreopoulos W."/>
            <person name="Tritt A."/>
            <person name="Riley R."/>
            <person name="Hundley H."/>
            <person name="Johnson J."/>
            <person name="Lipzen A."/>
            <person name="Barry K."/>
            <person name="Berbee M.L."/>
            <person name="Buchler N.E."/>
            <person name="Grigoriev I.V."/>
            <person name="Spatafora J.W."/>
            <person name="Stajich J.E."/>
            <person name="James T.Y."/>
        </authorList>
    </citation>
    <scope>NUCLEOTIDE SEQUENCE</scope>
    <source>
        <strain evidence="3">AG</strain>
    </source>
</reference>
<dbReference type="EMBL" id="MU620917">
    <property type="protein sequence ID" value="KAI8579812.1"/>
    <property type="molecule type" value="Genomic_DNA"/>
</dbReference>
<protein>
    <recommendedName>
        <fullName evidence="5">Transmembrane protein</fullName>
    </recommendedName>
</protein>
<accession>A0AAD5HD56</accession>
<sequence length="113" mass="12664">MDETRQPLLSDRQEDEEEREISSPNGRDVSYHRPVFVQPGKFTSLEKLLFFVSSVLLILLSVFAGLYARSAMEGKPPVPGPPKSDPPTETPPADEVKHISHEVFLHGLAKNHF</sequence>